<protein>
    <submittedName>
        <fullName evidence="1">Uncharacterized protein</fullName>
    </submittedName>
</protein>
<dbReference type="Proteomes" id="UP000533461">
    <property type="component" value="Unassembled WGS sequence"/>
</dbReference>
<gene>
    <name evidence="1" type="ORF">HV056_22860</name>
</gene>
<organism evidence="1 2">
    <name type="scientific">Enterobacter asburiae</name>
    <dbReference type="NCBI Taxonomy" id="61645"/>
    <lineage>
        <taxon>Bacteria</taxon>
        <taxon>Pseudomonadati</taxon>
        <taxon>Pseudomonadota</taxon>
        <taxon>Gammaproteobacteria</taxon>
        <taxon>Enterobacterales</taxon>
        <taxon>Enterobacteriaceae</taxon>
        <taxon>Enterobacter</taxon>
        <taxon>Enterobacter cloacae complex</taxon>
    </lineage>
</organism>
<accession>A0A7W3DIJ4</accession>
<sequence length="421" mass="49179">MNFNLGGLSCNDCGEVFICSIGLSNKRTIQKFFVTCKNCEAQSFITLDVQSRKISYDGLVQDKDKKNPLDYKRGLRLHLDFPVFDTPGWVPLSPFMISSMISSDKSIGLHSKNTHLLNVLSENKREIKNIFKFYKNNNWKPLIKNSLNIYKKLHPYTSAPDLPSLKTRENDDNITKGFFFIDVLNMLQEPFLDIEKNEETYLNDEQHLKQIFSSSNLPELFSTLKNDNFFDTQISDINKIYISLLNHEEILRPALFLVNSGINDENNKKKNPFKISIEDFNSISDIFKNITEVLSRSLTFVIGVNNINMRGDFNKFHNNKINTISEYSKLDLATKLKYVDDTWFKNEIKSLDNRIRNSIAHFNWDFDEKDQNIYFYYKNSGLKRGRNKKLNLVDYIIKLIESFRAMHRLNLIYLSVKINIS</sequence>
<comment type="caution">
    <text evidence="1">The sequence shown here is derived from an EMBL/GenBank/DDBJ whole genome shotgun (WGS) entry which is preliminary data.</text>
</comment>
<dbReference type="RefSeq" id="WP_182410854.1">
    <property type="nucleotide sequence ID" value="NZ_JABXRP010000002.1"/>
</dbReference>
<dbReference type="EMBL" id="JABXRP010000002">
    <property type="protein sequence ID" value="MBA8079346.1"/>
    <property type="molecule type" value="Genomic_DNA"/>
</dbReference>
<evidence type="ECO:0000313" key="1">
    <source>
        <dbReference type="EMBL" id="MBA8079346.1"/>
    </source>
</evidence>
<name>A0A7W3DIJ4_ENTAS</name>
<proteinExistence type="predicted"/>
<evidence type="ECO:0000313" key="2">
    <source>
        <dbReference type="Proteomes" id="UP000533461"/>
    </source>
</evidence>
<reference evidence="1 2" key="1">
    <citation type="submission" date="2020-06" db="EMBL/GenBank/DDBJ databases">
        <title>REHAB project genomes.</title>
        <authorList>
            <person name="Shaw L.P."/>
        </authorList>
    </citation>
    <scope>NUCLEOTIDE SEQUENCE [LARGE SCALE GENOMIC DNA]</scope>
    <source>
        <strain evidence="1 2">RHBSTW-00074</strain>
    </source>
</reference>
<dbReference type="AlphaFoldDB" id="A0A7W3DIJ4"/>